<feature type="compositionally biased region" description="Gly residues" evidence="4">
    <location>
        <begin position="996"/>
        <end position="1015"/>
    </location>
</feature>
<feature type="compositionally biased region" description="Low complexity" evidence="4">
    <location>
        <begin position="597"/>
        <end position="617"/>
    </location>
</feature>
<dbReference type="SUPFAM" id="SSF51445">
    <property type="entry name" value="(Trans)glycosidases"/>
    <property type="match status" value="1"/>
</dbReference>
<feature type="region of interest" description="Disordered" evidence="4">
    <location>
        <begin position="1241"/>
        <end position="1260"/>
    </location>
</feature>
<feature type="domain" description="Glycoside hydrolase family 5" evidence="5">
    <location>
        <begin position="84"/>
        <end position="146"/>
    </location>
</feature>
<reference evidence="6" key="1">
    <citation type="submission" date="2020-11" db="EMBL/GenBank/DDBJ databases">
        <authorList>
            <consortium name="DOE Joint Genome Institute"/>
            <person name="Ahrendt S."/>
            <person name="Riley R."/>
            <person name="Andreopoulos W."/>
            <person name="Labutti K."/>
            <person name="Pangilinan J."/>
            <person name="Ruiz-Duenas F.J."/>
            <person name="Barrasa J.M."/>
            <person name="Sanchez-Garcia M."/>
            <person name="Camarero S."/>
            <person name="Miyauchi S."/>
            <person name="Serrano A."/>
            <person name="Linde D."/>
            <person name="Babiker R."/>
            <person name="Drula E."/>
            <person name="Ayuso-Fernandez I."/>
            <person name="Pacheco R."/>
            <person name="Padilla G."/>
            <person name="Ferreira P."/>
            <person name="Barriuso J."/>
            <person name="Kellner H."/>
            <person name="Castanera R."/>
            <person name="Alfaro M."/>
            <person name="Ramirez L."/>
            <person name="Pisabarro A.G."/>
            <person name="Kuo A."/>
            <person name="Tritt A."/>
            <person name="Lipzen A."/>
            <person name="He G."/>
            <person name="Yan M."/>
            <person name="Ng V."/>
            <person name="Cullen D."/>
            <person name="Martin F."/>
            <person name="Rosso M.-N."/>
            <person name="Henrissat B."/>
            <person name="Hibbett D."/>
            <person name="Martinez A.T."/>
            <person name="Grigoriev I.V."/>
        </authorList>
    </citation>
    <scope>NUCLEOTIDE SEQUENCE</scope>
    <source>
        <strain evidence="6">CBS 506.95</strain>
    </source>
</reference>
<feature type="compositionally biased region" description="Basic and acidic residues" evidence="4">
    <location>
        <begin position="797"/>
        <end position="806"/>
    </location>
</feature>
<name>A0A9P6EPN5_9AGAR</name>
<feature type="compositionally biased region" description="Low complexity" evidence="4">
    <location>
        <begin position="1241"/>
        <end position="1253"/>
    </location>
</feature>
<sequence>MPQIPHVSPLTSTPVHPSYIHTSHLSFIDNHGRTLLLRGVNLSGASKAPPGQLSHEHEDFWEQAERGDVSFVGRPLRLDDGSADTHLARLRGWGFNLLRVPFTWEALEHEGPGIYDYEYMDYLIQVLVKCREYGFRVYMDPHQDCWSRFSGGSGAPFWTLPACSLNPAGITATQSAILHSEYPSLHTPKPESLPAMIWSTNYGRLLSQTLFTLFFAGRDFAPECILDGMNIQDWLQSHFLRACSQLAQRIAGFEGGSLWEECIIGWDSLNEPFEGLIGWLDVSVNPTAQGSTLKKGTHPTPAQSMRLGMGQKQNVENWVFGGMGPRRDGWVEVDPKGWKVWASREELGEIELANGESRNERWGWIRGKEWTKGVGTCVWANHGVWDVESGFILRPDYFRYRPVRSDAPRQSESDVDVDLIQVEFLTDYYKPFYLSLTSHIRPSHPESIIFIQPPVFAPPPPFSATELRGRAAYSPHYYDGLTLVSRHWNWFNADALGMLRGRYEGVIGGKGRAVKVGEAAIRRSLREQIGYLADDVGVLGMEGTEGGDVDVDGETQREELEAEADERLAQSTASATYPGVLPGHLSLSAAIPSAAAGIAPSSTPHTSSSSPQSKPTTGIYPTLIGEIGTPFDMDSKRSYGWTDHGRYVGDYGRQEKALDASLNACDGGVGYLRGVGVGGCEGEGGACVGGGTGGGKGVEKRKEEKPKPTERPVNYTIWTYVPDDHSWEWGDGWNLEDLSLWSWGDWVDECVGEGGRSEEEEGKRLICPTAKLKVKKSENATTTLAKSTSKRASMKMPRRDSKKIVQEEEGLDSRAGLLVLGNDSFESQVSEDEDGEDCDELRGRSTTNAKTKQQERLRPVQMRIGMDGSELSLDTLGDDRDREVRTKRSSATMASTSTTSSVSSSSSSSSSSSPSHLLPTSPTSPTSPPITPTAKGYTPNPYTFLTNGARAVRAFARPWPTKVVGQAVDVRFELEKGVFWLGVDVRRGDWVEYPVGGRGGGGNNHPGGGGGGGGEDGGEEEDGDGDGDGEGEWDERKATEIFLPLVHYASRELVEDALSMWGRRRIGSSRTSSGSSSGSGSKSKSISNSNSNSLSSSTTENEMDSEVTETDSSTVVVDSEPDVDVEGEGVGNDEERSTRNRNRKQEREQKAKLLIRDTYTPLPHPQSQSSLFAHAHVHNENQGFAEAEADADHTTAPNDPNGPDATEPHSIPLIDVEVKISTGRYKINGQRLLWWYDVPSSSTSQAQAPSGSEPEPEPEPVRVELQVRRREGPLKALVDWRMLSGALAQSQSQSRSRGKCGEGDMDADADADAEAREEAREEVLMKEYTRVLGARPRPGSGSGSGHAVGGRWLAGHGWCERICGEDGVCVVM</sequence>
<dbReference type="EMBL" id="MU157828">
    <property type="protein sequence ID" value="KAF9533696.1"/>
    <property type="molecule type" value="Genomic_DNA"/>
</dbReference>
<feature type="compositionally biased region" description="Acidic residues" evidence="4">
    <location>
        <begin position="829"/>
        <end position="839"/>
    </location>
</feature>
<dbReference type="GO" id="GO:0050295">
    <property type="term" value="F:steryl-beta-glucosidase activity"/>
    <property type="evidence" value="ECO:0007669"/>
    <property type="project" value="TreeGrafter"/>
</dbReference>
<feature type="region of interest" description="Disordered" evidence="4">
    <location>
        <begin position="778"/>
        <end position="808"/>
    </location>
</feature>
<dbReference type="InterPro" id="IPR052066">
    <property type="entry name" value="Glycosphingolipid_Hydrolases"/>
</dbReference>
<protein>
    <recommendedName>
        <fullName evidence="5">Glycoside hydrolase family 5 domain-containing protein</fullName>
    </recommendedName>
</protein>
<keyword evidence="2" id="KW-0378">Hydrolase</keyword>
<feature type="region of interest" description="Disordered" evidence="4">
    <location>
        <begin position="996"/>
        <end position="1032"/>
    </location>
</feature>
<dbReference type="Gene3D" id="3.20.20.80">
    <property type="entry name" value="Glycosidases"/>
    <property type="match status" value="1"/>
</dbReference>
<evidence type="ECO:0000256" key="3">
    <source>
        <dbReference type="ARBA" id="ARBA00023295"/>
    </source>
</evidence>
<keyword evidence="7" id="KW-1185">Reference proteome</keyword>
<dbReference type="PANTHER" id="PTHR31308:SF6">
    <property type="entry name" value="GLYCOSIDE HYDROLASE FAMILY 5 C-TERMINAL DOMAIN-CONTAINING PROTEIN"/>
    <property type="match status" value="1"/>
</dbReference>
<dbReference type="Proteomes" id="UP000807306">
    <property type="component" value="Unassembled WGS sequence"/>
</dbReference>
<evidence type="ECO:0000313" key="6">
    <source>
        <dbReference type="EMBL" id="KAF9533696.1"/>
    </source>
</evidence>
<accession>A0A9P6EPN5</accession>
<feature type="region of interest" description="Disordered" evidence="4">
    <location>
        <begin position="597"/>
        <end position="618"/>
    </location>
</feature>
<feature type="region of interest" description="Disordered" evidence="4">
    <location>
        <begin position="825"/>
        <end position="935"/>
    </location>
</feature>
<dbReference type="InterPro" id="IPR001547">
    <property type="entry name" value="Glyco_hydro_5"/>
</dbReference>
<dbReference type="GO" id="GO:1904462">
    <property type="term" value="P:ergosteryl 3-beta-D-glucoside catabolic process"/>
    <property type="evidence" value="ECO:0007669"/>
    <property type="project" value="TreeGrafter"/>
</dbReference>
<dbReference type="OrthoDB" id="9971853at2759"/>
<feature type="compositionally biased region" description="Basic and acidic residues" evidence="4">
    <location>
        <begin position="1133"/>
        <end position="1154"/>
    </location>
</feature>
<dbReference type="GO" id="GO:0000272">
    <property type="term" value="P:polysaccharide catabolic process"/>
    <property type="evidence" value="ECO:0007669"/>
    <property type="project" value="InterPro"/>
</dbReference>
<comment type="similarity">
    <text evidence="1">Belongs to the glycosyl hydrolase 5 (cellulase A) family.</text>
</comment>
<dbReference type="PANTHER" id="PTHR31308">
    <property type="match status" value="1"/>
</dbReference>
<feature type="region of interest" description="Disordered" evidence="4">
    <location>
        <begin position="1287"/>
        <end position="1309"/>
    </location>
</feature>
<gene>
    <name evidence="6" type="ORF">CPB83DRAFT_939649</name>
</gene>
<evidence type="ECO:0000259" key="5">
    <source>
        <dbReference type="Pfam" id="PF00150"/>
    </source>
</evidence>
<comment type="caution">
    <text evidence="6">The sequence shown here is derived from an EMBL/GenBank/DDBJ whole genome shotgun (WGS) entry which is preliminary data.</text>
</comment>
<dbReference type="PROSITE" id="PS00659">
    <property type="entry name" value="GLYCOSYL_HYDROL_F5"/>
    <property type="match status" value="1"/>
</dbReference>
<evidence type="ECO:0000256" key="4">
    <source>
        <dbReference type="SAM" id="MobiDB-lite"/>
    </source>
</evidence>
<proteinExistence type="inferred from homology"/>
<evidence type="ECO:0000256" key="1">
    <source>
        <dbReference type="ARBA" id="ARBA00005641"/>
    </source>
</evidence>
<evidence type="ECO:0000256" key="2">
    <source>
        <dbReference type="ARBA" id="ARBA00022801"/>
    </source>
</evidence>
<feature type="compositionally biased region" description="Low complexity" evidence="4">
    <location>
        <begin position="889"/>
        <end position="924"/>
    </location>
</feature>
<keyword evidence="3" id="KW-0326">Glycosidase</keyword>
<feature type="region of interest" description="Disordered" evidence="4">
    <location>
        <begin position="1177"/>
        <end position="1210"/>
    </location>
</feature>
<feature type="compositionally biased region" description="Acidic residues" evidence="4">
    <location>
        <begin position="1016"/>
        <end position="1032"/>
    </location>
</feature>
<evidence type="ECO:0000313" key="7">
    <source>
        <dbReference type="Proteomes" id="UP000807306"/>
    </source>
</evidence>
<dbReference type="InterPro" id="IPR017853">
    <property type="entry name" value="GH"/>
</dbReference>
<feature type="compositionally biased region" description="Low complexity" evidence="4">
    <location>
        <begin position="1068"/>
        <end position="1099"/>
    </location>
</feature>
<dbReference type="InterPro" id="IPR018087">
    <property type="entry name" value="Glyco_hydro_5_CS"/>
</dbReference>
<feature type="compositionally biased region" description="Basic and acidic residues" evidence="4">
    <location>
        <begin position="877"/>
        <end position="886"/>
    </location>
</feature>
<dbReference type="Pfam" id="PF00150">
    <property type="entry name" value="Cellulase"/>
    <property type="match status" value="1"/>
</dbReference>
<organism evidence="6 7">
    <name type="scientific">Crepidotus variabilis</name>
    <dbReference type="NCBI Taxonomy" id="179855"/>
    <lineage>
        <taxon>Eukaryota</taxon>
        <taxon>Fungi</taxon>
        <taxon>Dikarya</taxon>
        <taxon>Basidiomycota</taxon>
        <taxon>Agaricomycotina</taxon>
        <taxon>Agaricomycetes</taxon>
        <taxon>Agaricomycetidae</taxon>
        <taxon>Agaricales</taxon>
        <taxon>Agaricineae</taxon>
        <taxon>Crepidotaceae</taxon>
        <taxon>Crepidotus</taxon>
    </lineage>
</organism>
<feature type="region of interest" description="Disordered" evidence="4">
    <location>
        <begin position="1065"/>
        <end position="1154"/>
    </location>
</feature>